<dbReference type="InterPro" id="IPR002156">
    <property type="entry name" value="RNaseH_domain"/>
</dbReference>
<dbReference type="AlphaFoldDB" id="A0AAN9KGH5"/>
<dbReference type="PANTHER" id="PTHR35756">
    <property type="entry name" value="OS05G0337400 PROTEIN"/>
    <property type="match status" value="1"/>
</dbReference>
<dbReference type="PANTHER" id="PTHR35756:SF1">
    <property type="entry name" value="OS05G0337400 PROTEIN"/>
    <property type="match status" value="1"/>
</dbReference>
<keyword evidence="4" id="KW-1185">Reference proteome</keyword>
<dbReference type="Pfam" id="PF13456">
    <property type="entry name" value="RVT_3"/>
    <property type="match status" value="1"/>
</dbReference>
<dbReference type="Proteomes" id="UP001367508">
    <property type="component" value="Unassembled WGS sequence"/>
</dbReference>
<dbReference type="GO" id="GO:0009507">
    <property type="term" value="C:chloroplast"/>
    <property type="evidence" value="ECO:0007669"/>
    <property type="project" value="TreeGrafter"/>
</dbReference>
<dbReference type="InterPro" id="IPR036397">
    <property type="entry name" value="RNaseH_sf"/>
</dbReference>
<dbReference type="EMBL" id="JAYMYQ010000008">
    <property type="protein sequence ID" value="KAK7316411.1"/>
    <property type="molecule type" value="Genomic_DNA"/>
</dbReference>
<dbReference type="PROSITE" id="PS50879">
    <property type="entry name" value="RNASE_H_1"/>
    <property type="match status" value="1"/>
</dbReference>
<dbReference type="FunFam" id="3.30.420.10:FF:000076">
    <property type="entry name" value="RBR-type E3 ubiquitin transferase"/>
    <property type="match status" value="1"/>
</dbReference>
<name>A0AAN9KGH5_CANGL</name>
<evidence type="ECO:0000313" key="3">
    <source>
        <dbReference type="EMBL" id="KAK7316411.1"/>
    </source>
</evidence>
<dbReference type="GO" id="GO:0004523">
    <property type="term" value="F:RNA-DNA hybrid ribonuclease activity"/>
    <property type="evidence" value="ECO:0007669"/>
    <property type="project" value="InterPro"/>
</dbReference>
<reference evidence="3 4" key="1">
    <citation type="submission" date="2024-01" db="EMBL/GenBank/DDBJ databases">
        <title>The genomes of 5 underutilized Papilionoideae crops provide insights into root nodulation and disease resistanc.</title>
        <authorList>
            <person name="Jiang F."/>
        </authorList>
    </citation>
    <scope>NUCLEOTIDE SEQUENCE [LARGE SCALE GENOMIC DNA]</scope>
    <source>
        <strain evidence="3">LVBAO_FW01</strain>
        <tissue evidence="3">Leaves</tissue>
    </source>
</reference>
<feature type="region of interest" description="Disordered" evidence="1">
    <location>
        <begin position="396"/>
        <end position="423"/>
    </location>
</feature>
<sequence length="517" mass="56394">MSSRSVAVTQTLLHFKYTNLETLALRTQNWLSILITEILELHCVTVAMAEEKDAFFVVRKGDVVGIYKSFSDIEPLLASSVPGGESLSIYKGFSLPQKTEEYLVSHGLKGAPYSISAAEVHEGLFGRLVACPYQVLGTLPSSWAVDFCVCQDLLFFFSFFFLVQKVAGSSSFPTNLQKHHALGGSQAQLSSCFSCILEFDGASKGNPGPAGAGAILRAEDGSKVYRLREGVGTQTNNVAEYRGLILGLKQALKKGYKHIRVQGDSLLVCNQIQGLWKIKNQNMAHLCNEAKELKDKFLSFKINHVLREYNSEADVQANLAVNLKGWEIRGSTFTSLHLGLLLKMATLISSSSLHCIRFSSSSSSFSSSPSLGFCSFPLRFRTSTLKAQTIKRRVAKAMEEETQQQQLTADSEQPSSSEQQPVVVPVSPSDTLTMFFQAEGTMSETAIPALTKAVEETEGVTDLKVRLVEGLAIIELKKQTTVQATGVASGLVETIQGLGFKLQTLNLSFEDEEVAVA</sequence>
<dbReference type="SUPFAM" id="SSF53098">
    <property type="entry name" value="Ribonuclease H-like"/>
    <property type="match status" value="1"/>
</dbReference>
<dbReference type="Gene3D" id="3.30.420.10">
    <property type="entry name" value="Ribonuclease H-like superfamily/Ribonuclease H"/>
    <property type="match status" value="1"/>
</dbReference>
<comment type="caution">
    <text evidence="3">The sequence shown here is derived from an EMBL/GenBank/DDBJ whole genome shotgun (WGS) entry which is preliminary data.</text>
</comment>
<dbReference type="GO" id="GO:0003676">
    <property type="term" value="F:nucleic acid binding"/>
    <property type="evidence" value="ECO:0007669"/>
    <property type="project" value="InterPro"/>
</dbReference>
<evidence type="ECO:0000313" key="4">
    <source>
        <dbReference type="Proteomes" id="UP001367508"/>
    </source>
</evidence>
<protein>
    <recommendedName>
        <fullName evidence="2">RNase H type-1 domain-containing protein</fullName>
    </recommendedName>
</protein>
<feature type="compositionally biased region" description="Low complexity" evidence="1">
    <location>
        <begin position="411"/>
        <end position="423"/>
    </location>
</feature>
<organism evidence="3 4">
    <name type="scientific">Canavalia gladiata</name>
    <name type="common">Sword bean</name>
    <name type="synonym">Dolichos gladiatus</name>
    <dbReference type="NCBI Taxonomy" id="3824"/>
    <lineage>
        <taxon>Eukaryota</taxon>
        <taxon>Viridiplantae</taxon>
        <taxon>Streptophyta</taxon>
        <taxon>Embryophyta</taxon>
        <taxon>Tracheophyta</taxon>
        <taxon>Spermatophyta</taxon>
        <taxon>Magnoliopsida</taxon>
        <taxon>eudicotyledons</taxon>
        <taxon>Gunneridae</taxon>
        <taxon>Pentapetalae</taxon>
        <taxon>rosids</taxon>
        <taxon>fabids</taxon>
        <taxon>Fabales</taxon>
        <taxon>Fabaceae</taxon>
        <taxon>Papilionoideae</taxon>
        <taxon>50 kb inversion clade</taxon>
        <taxon>NPAAA clade</taxon>
        <taxon>indigoferoid/millettioid clade</taxon>
        <taxon>Phaseoleae</taxon>
        <taxon>Canavalia</taxon>
    </lineage>
</organism>
<evidence type="ECO:0000256" key="1">
    <source>
        <dbReference type="SAM" id="MobiDB-lite"/>
    </source>
</evidence>
<accession>A0AAN9KGH5</accession>
<feature type="domain" description="RNase H type-1" evidence="2">
    <location>
        <begin position="191"/>
        <end position="322"/>
    </location>
</feature>
<dbReference type="CDD" id="cd09279">
    <property type="entry name" value="RNase_HI_like"/>
    <property type="match status" value="1"/>
</dbReference>
<dbReference type="InterPro" id="IPR012337">
    <property type="entry name" value="RNaseH-like_sf"/>
</dbReference>
<proteinExistence type="predicted"/>
<gene>
    <name evidence="3" type="ORF">VNO77_35429</name>
</gene>
<evidence type="ECO:0000259" key="2">
    <source>
        <dbReference type="PROSITE" id="PS50879"/>
    </source>
</evidence>